<keyword evidence="1" id="KW-0862">Zinc</keyword>
<dbReference type="STRING" id="616991.GCA_000733925_04368"/>
<dbReference type="Pfam" id="PF01979">
    <property type="entry name" value="Amidohydro_1"/>
    <property type="match status" value="1"/>
</dbReference>
<feature type="binding site" description="via carbamate group" evidence="1">
    <location>
        <position position="190"/>
    </location>
    <ligand>
        <name>Zn(2+)</name>
        <dbReference type="ChEBI" id="CHEBI:29105"/>
        <label>2</label>
    </ligand>
</feature>
<dbReference type="InterPro" id="IPR020043">
    <property type="entry name" value="Deacetylase_Atu3266-like"/>
</dbReference>
<gene>
    <name evidence="5" type="ORF">AREALGSMS7_01246</name>
</gene>
<organism evidence="5 6">
    <name type="scientific">Arenibacter algicola</name>
    <dbReference type="NCBI Taxonomy" id="616991"/>
    <lineage>
        <taxon>Bacteria</taxon>
        <taxon>Pseudomonadati</taxon>
        <taxon>Bacteroidota</taxon>
        <taxon>Flavobacteriia</taxon>
        <taxon>Flavobacteriales</taxon>
        <taxon>Flavobacteriaceae</taxon>
        <taxon>Arenibacter</taxon>
    </lineage>
</organism>
<feature type="binding site" evidence="1">
    <location>
        <position position="307"/>
    </location>
    <ligand>
        <name>Zn(2+)</name>
        <dbReference type="ChEBI" id="CHEBI:29105"/>
        <label>1</label>
    </ligand>
</feature>
<sequence length="417" mass="45455">MKNILKNRIWVIILLLAATISLSAQDYDILIKGGHVVDTKNNLDQVMDVAIKDGKIAKVDSKIPENQAKTVVDAKGLIVAPGLLDIHGHNFFGTEEDAYLSNSFSALPPDGFTFRSGVTTIVDVGGAGWKNFRTFKAQTIDKSKTRVLSFLNIIGSGMKGGAIEQNIEDMNPKMTAYVASQHKGTIVGVKLAHYSGFDWEPVNRVVSAGTMADIPVMIDFGGSEPELSLETLLMEKLRPGDIFTHAYAHVKGRTPVVDENGKVSKYVFDAQKRGIIFDVGHGGGSFVFAQAIPAIKQGFLPNSISTDLHTGSMNGGMKDMLNIMSKFINMGLTPKQVIECATWNPAQYIKRTDLGHLTVGAVADLTILNLRKGNFGFIDTQGKKMMGDQKLECELTLREGDVVWDLNGISRPIWNAK</sequence>
<dbReference type="Gene3D" id="2.30.40.10">
    <property type="entry name" value="Urease, subunit C, domain 1"/>
    <property type="match status" value="1"/>
</dbReference>
<dbReference type="InterPro" id="IPR006680">
    <property type="entry name" value="Amidohydro-rel"/>
</dbReference>
<evidence type="ECO:0000259" key="4">
    <source>
        <dbReference type="Pfam" id="PF01979"/>
    </source>
</evidence>
<protein>
    <submittedName>
        <fullName evidence="5">Deacetylase</fullName>
        <ecNumber evidence="5">3.1.1.-</ecNumber>
    </submittedName>
</protein>
<accession>A0A221UUY8</accession>
<name>A0A221UUY8_9FLAO</name>
<dbReference type="GO" id="GO:0016810">
    <property type="term" value="F:hydrolase activity, acting on carbon-nitrogen (but not peptide) bonds"/>
    <property type="evidence" value="ECO:0007669"/>
    <property type="project" value="InterPro"/>
</dbReference>
<evidence type="ECO:0000256" key="3">
    <source>
        <dbReference type="SAM" id="SignalP"/>
    </source>
</evidence>
<proteinExistence type="predicted"/>
<dbReference type="Proteomes" id="UP000204551">
    <property type="component" value="Chromosome"/>
</dbReference>
<feature type="chain" id="PRO_5012329854" evidence="3">
    <location>
        <begin position="27"/>
        <end position="417"/>
    </location>
</feature>
<dbReference type="PANTHER" id="PTHR42717:SF1">
    <property type="entry name" value="IMIDAZOLONEPROPIONASE AND RELATED AMIDOHYDROLASES"/>
    <property type="match status" value="1"/>
</dbReference>
<dbReference type="KEGG" id="aalg:AREALGSMS7_01246"/>
<dbReference type="InterPro" id="IPR032466">
    <property type="entry name" value="Metal_Hydrolase"/>
</dbReference>
<reference evidence="5 6" key="1">
    <citation type="submission" date="2017-07" db="EMBL/GenBank/DDBJ databases">
        <title>Genome Sequence of Arenibacter algicola Strain SMS7 Isolated from a culture of the Diatom Skeletonema marinoi.</title>
        <authorList>
            <person name="Topel M."/>
            <person name="Pinder M.I.M."/>
            <person name="Johansson O.N."/>
            <person name="Kourtchenko O."/>
            <person name="Godhe A."/>
            <person name="Clarke A.K."/>
        </authorList>
    </citation>
    <scope>NUCLEOTIDE SEQUENCE [LARGE SCALE GENOMIC DNA]</scope>
    <source>
        <strain evidence="5 6">SMS7</strain>
    </source>
</reference>
<dbReference type="RefSeq" id="WP_093977656.1">
    <property type="nucleotide sequence ID" value="NZ_CP022515.1"/>
</dbReference>
<dbReference type="PIRSF" id="PIRSF039004">
    <property type="entry name" value="ADE_EF_0837"/>
    <property type="match status" value="1"/>
</dbReference>
<dbReference type="Gene3D" id="3.20.20.140">
    <property type="entry name" value="Metal-dependent hydrolases"/>
    <property type="match status" value="1"/>
</dbReference>
<feature type="signal peptide" evidence="3">
    <location>
        <begin position="1"/>
        <end position="26"/>
    </location>
</feature>
<dbReference type="SUPFAM" id="SSF51556">
    <property type="entry name" value="Metallo-dependent hydrolases"/>
    <property type="match status" value="1"/>
</dbReference>
<feature type="modified residue" description="N6-carboxylysine" evidence="2">
    <location>
        <position position="190"/>
    </location>
</feature>
<dbReference type="AlphaFoldDB" id="A0A221UUY8"/>
<keyword evidence="1" id="KW-0479">Metal-binding</keyword>
<feature type="binding site" evidence="1">
    <location>
        <position position="87"/>
    </location>
    <ligand>
        <name>Zn(2+)</name>
        <dbReference type="ChEBI" id="CHEBI:29105"/>
        <label>1</label>
    </ligand>
</feature>
<dbReference type="GO" id="GO:0046872">
    <property type="term" value="F:metal ion binding"/>
    <property type="evidence" value="ECO:0007669"/>
    <property type="project" value="UniProtKB-KW"/>
</dbReference>
<evidence type="ECO:0000313" key="6">
    <source>
        <dbReference type="Proteomes" id="UP000204551"/>
    </source>
</evidence>
<dbReference type="EMBL" id="CP022515">
    <property type="protein sequence ID" value="ASO04721.1"/>
    <property type="molecule type" value="Genomic_DNA"/>
</dbReference>
<evidence type="ECO:0000256" key="1">
    <source>
        <dbReference type="PIRSR" id="PIRSR039004-1"/>
    </source>
</evidence>
<dbReference type="SUPFAM" id="SSF51338">
    <property type="entry name" value="Composite domain of metallo-dependent hydrolases"/>
    <property type="match status" value="1"/>
</dbReference>
<dbReference type="NCBIfam" id="NF006689">
    <property type="entry name" value="PRK09237.1"/>
    <property type="match status" value="1"/>
</dbReference>
<keyword evidence="5" id="KW-0378">Hydrolase</keyword>
<feature type="binding site" evidence="1">
    <location>
        <position position="245"/>
    </location>
    <ligand>
        <name>Zn(2+)</name>
        <dbReference type="ChEBI" id="CHEBI:29105"/>
        <label>2</label>
    </ligand>
</feature>
<dbReference type="EC" id="3.1.1.-" evidence="5"/>
<dbReference type="PANTHER" id="PTHR42717">
    <property type="entry name" value="DIHYDROOROTASE-RELATED"/>
    <property type="match status" value="1"/>
</dbReference>
<dbReference type="eggNOG" id="COG3964">
    <property type="taxonomic scope" value="Bacteria"/>
</dbReference>
<dbReference type="GO" id="GO:0019213">
    <property type="term" value="F:deacetylase activity"/>
    <property type="evidence" value="ECO:0007669"/>
    <property type="project" value="InterPro"/>
</dbReference>
<dbReference type="InterPro" id="IPR011059">
    <property type="entry name" value="Metal-dep_hydrolase_composite"/>
</dbReference>
<feature type="domain" description="Amidohydrolase-related" evidence="4">
    <location>
        <begin position="291"/>
        <end position="370"/>
    </location>
</feature>
<evidence type="ECO:0000256" key="2">
    <source>
        <dbReference type="PIRSR" id="PIRSR039004-2"/>
    </source>
</evidence>
<evidence type="ECO:0000313" key="5">
    <source>
        <dbReference type="EMBL" id="ASO04721.1"/>
    </source>
</evidence>
<feature type="binding site" evidence="1">
    <location>
        <position position="89"/>
    </location>
    <ligand>
        <name>Zn(2+)</name>
        <dbReference type="ChEBI" id="CHEBI:29105"/>
        <label>1</label>
    </ligand>
</feature>
<keyword evidence="3" id="KW-0732">Signal</keyword>
<feature type="binding site" description="via carbamate group" evidence="1">
    <location>
        <position position="190"/>
    </location>
    <ligand>
        <name>Zn(2+)</name>
        <dbReference type="ChEBI" id="CHEBI:29105"/>
        <label>1</label>
    </ligand>
</feature>